<keyword evidence="1" id="KW-1133">Transmembrane helix</keyword>
<keyword evidence="1" id="KW-0812">Transmembrane</keyword>
<keyword evidence="2" id="KW-0560">Oxidoreductase</keyword>
<dbReference type="Gene3D" id="1.20.1050.50">
    <property type="entry name" value="Particulate methane monooxygenase subunit c2. Chain: C"/>
    <property type="match status" value="1"/>
</dbReference>
<proteinExistence type="predicted"/>
<dbReference type="AlphaFoldDB" id="A0A1H8AQN3"/>
<dbReference type="RefSeq" id="WP_281246230.1">
    <property type="nucleotide sequence ID" value="NZ_FOCP01000001.1"/>
</dbReference>
<evidence type="ECO:0000313" key="2">
    <source>
        <dbReference type="EMBL" id="SEM73035.1"/>
    </source>
</evidence>
<dbReference type="InterPro" id="IPR006980">
    <property type="entry name" value="NH3_CH4_mOase_C"/>
</dbReference>
<dbReference type="EMBL" id="FOCP01000001">
    <property type="protein sequence ID" value="SEM73035.1"/>
    <property type="molecule type" value="Genomic_DNA"/>
</dbReference>
<name>A0A1H8AQN3_9PROT</name>
<dbReference type="Proteomes" id="UP000199459">
    <property type="component" value="Unassembled WGS sequence"/>
</dbReference>
<evidence type="ECO:0000313" key="3">
    <source>
        <dbReference type="Proteomes" id="UP000199459"/>
    </source>
</evidence>
<accession>A0A1H8AQN3</accession>
<dbReference type="InterPro" id="IPR023349">
    <property type="entry name" value="NH3_CH4_mOase_C_sf"/>
</dbReference>
<dbReference type="Pfam" id="PF04896">
    <property type="entry name" value="AmoC"/>
    <property type="match status" value="1"/>
</dbReference>
<keyword evidence="1" id="KW-0472">Membrane</keyword>
<feature type="non-terminal residue" evidence="2">
    <location>
        <position position="50"/>
    </location>
</feature>
<evidence type="ECO:0000256" key="1">
    <source>
        <dbReference type="SAM" id="Phobius"/>
    </source>
</evidence>
<sequence>MATTMRTSGAASADYDMSLWYDSKYYKIGLGLMLAVAIFWIWYQRTFAYS</sequence>
<protein>
    <submittedName>
        <fullName evidence="2">Methane/ammonia monooxygenase subunit C</fullName>
    </submittedName>
</protein>
<dbReference type="GO" id="GO:0004497">
    <property type="term" value="F:monooxygenase activity"/>
    <property type="evidence" value="ECO:0007669"/>
    <property type="project" value="UniProtKB-KW"/>
</dbReference>
<reference evidence="2 3" key="1">
    <citation type="submission" date="2016-10" db="EMBL/GenBank/DDBJ databases">
        <authorList>
            <person name="de Groot N.N."/>
        </authorList>
    </citation>
    <scope>NUCLEOTIDE SEQUENCE [LARGE SCALE GENOMIC DNA]</scope>
    <source>
        <strain evidence="2 3">Nm22</strain>
    </source>
</reference>
<organism evidence="2 3">
    <name type="scientific">Nitrosomonas marina</name>
    <dbReference type="NCBI Taxonomy" id="917"/>
    <lineage>
        <taxon>Bacteria</taxon>
        <taxon>Pseudomonadati</taxon>
        <taxon>Pseudomonadota</taxon>
        <taxon>Betaproteobacteria</taxon>
        <taxon>Nitrosomonadales</taxon>
        <taxon>Nitrosomonadaceae</taxon>
        <taxon>Nitrosomonas</taxon>
    </lineage>
</organism>
<keyword evidence="2" id="KW-0503">Monooxygenase</keyword>
<dbReference type="STRING" id="917.SAMN05216326_11188"/>
<gene>
    <name evidence="2" type="ORF">SAMN05216325_101287</name>
</gene>
<feature type="transmembrane region" description="Helical" evidence="1">
    <location>
        <begin position="25"/>
        <end position="43"/>
    </location>
</feature>